<dbReference type="AlphaFoldDB" id="A0A1F5KBS3"/>
<evidence type="ECO:0000313" key="2">
    <source>
        <dbReference type="Proteomes" id="UP000176527"/>
    </source>
</evidence>
<comment type="caution">
    <text evidence="1">The sequence shown here is derived from an EMBL/GenBank/DDBJ whole genome shotgun (WGS) entry which is preliminary data.</text>
</comment>
<dbReference type="Proteomes" id="UP000176527">
    <property type="component" value="Unassembled WGS sequence"/>
</dbReference>
<gene>
    <name evidence="1" type="ORF">A3F00_00040</name>
</gene>
<dbReference type="EMBL" id="MFDE01000022">
    <property type="protein sequence ID" value="OGE38392.1"/>
    <property type="molecule type" value="Genomic_DNA"/>
</dbReference>
<name>A0A1F5KBS3_9BACT</name>
<accession>A0A1F5KBS3</accession>
<reference evidence="1 2" key="1">
    <citation type="journal article" date="2016" name="Nat. Commun.">
        <title>Thousands of microbial genomes shed light on interconnected biogeochemical processes in an aquifer system.</title>
        <authorList>
            <person name="Anantharaman K."/>
            <person name="Brown C.T."/>
            <person name="Hug L.A."/>
            <person name="Sharon I."/>
            <person name="Castelle C.J."/>
            <person name="Probst A.J."/>
            <person name="Thomas B.C."/>
            <person name="Singh A."/>
            <person name="Wilkins M.J."/>
            <person name="Karaoz U."/>
            <person name="Brodie E.L."/>
            <person name="Williams K.H."/>
            <person name="Hubbard S.S."/>
            <person name="Banfield J.F."/>
        </authorList>
    </citation>
    <scope>NUCLEOTIDE SEQUENCE [LARGE SCALE GENOMIC DNA]</scope>
</reference>
<proteinExistence type="predicted"/>
<protein>
    <submittedName>
        <fullName evidence="1">Uncharacterized protein</fullName>
    </submittedName>
</protein>
<sequence length="80" mass="9290">MEDSRNFLKNLLSLFKKAIENKTYGSIEIYFEAGKITQITERIINKIHHKAESPLEQNFTDKPRKEYSQTTIDNSIIGEA</sequence>
<evidence type="ECO:0000313" key="1">
    <source>
        <dbReference type="EMBL" id="OGE38392.1"/>
    </source>
</evidence>
<organism evidence="1 2">
    <name type="scientific">Candidatus Daviesbacteria bacterium RIFCSPHIGHO2_12_FULL_37_11</name>
    <dbReference type="NCBI Taxonomy" id="1797777"/>
    <lineage>
        <taxon>Bacteria</taxon>
        <taxon>Candidatus Daviesiibacteriota</taxon>
    </lineage>
</organism>